<evidence type="ECO:0000256" key="4">
    <source>
        <dbReference type="ARBA" id="ARBA00022980"/>
    </source>
</evidence>
<proteinExistence type="inferred from homology"/>
<dbReference type="AlphaFoldDB" id="A0A0G0MN70"/>
<evidence type="ECO:0000259" key="8">
    <source>
        <dbReference type="Pfam" id="PF00177"/>
    </source>
</evidence>
<keyword evidence="3 6" id="KW-0694">RNA-binding</keyword>
<keyword evidence="2 6" id="KW-0699">rRNA-binding</keyword>
<dbReference type="GO" id="GO:0000049">
    <property type="term" value="F:tRNA binding"/>
    <property type="evidence" value="ECO:0007669"/>
    <property type="project" value="UniProtKB-UniRule"/>
</dbReference>
<keyword evidence="4 6" id="KW-0689">Ribosomal protein</keyword>
<dbReference type="CDD" id="cd14869">
    <property type="entry name" value="uS7_Bacteria"/>
    <property type="match status" value="1"/>
</dbReference>
<sequence length="155" mass="17447">MRGKQAKRKEQQRDVKFNSPLVARLISKVMQHGKKSTAQALVYSALDNASKKFKLESDKFLEEVVAKVKPTLEVRSRRVGGANYAVPVPVSTARQETLAIRWIVDYARKKGGQPFDKLLEAELVAAFNGEGDAMKKRADVEKMAEANKAFAHFRW</sequence>
<evidence type="ECO:0000313" key="10">
    <source>
        <dbReference type="Proteomes" id="UP000034799"/>
    </source>
</evidence>
<dbReference type="InterPro" id="IPR020606">
    <property type="entry name" value="Ribosomal_uS7_CS"/>
</dbReference>
<evidence type="ECO:0000256" key="7">
    <source>
        <dbReference type="RuleBase" id="RU003619"/>
    </source>
</evidence>
<dbReference type="GO" id="GO:0019843">
    <property type="term" value="F:rRNA binding"/>
    <property type="evidence" value="ECO:0007669"/>
    <property type="project" value="UniProtKB-UniRule"/>
</dbReference>
<dbReference type="InterPro" id="IPR036823">
    <property type="entry name" value="Ribosomal_uS7_dom_sf"/>
</dbReference>
<name>A0A0G0MN70_9BACT</name>
<evidence type="ECO:0000256" key="1">
    <source>
        <dbReference type="ARBA" id="ARBA00007151"/>
    </source>
</evidence>
<dbReference type="HAMAP" id="MF_00480_B">
    <property type="entry name" value="Ribosomal_uS7_B"/>
    <property type="match status" value="1"/>
</dbReference>
<evidence type="ECO:0000256" key="6">
    <source>
        <dbReference type="HAMAP-Rule" id="MF_00480"/>
    </source>
</evidence>
<keyword evidence="5 6" id="KW-0687">Ribonucleoprotein</keyword>
<dbReference type="GO" id="GO:0015935">
    <property type="term" value="C:small ribosomal subunit"/>
    <property type="evidence" value="ECO:0007669"/>
    <property type="project" value="InterPro"/>
</dbReference>
<reference evidence="9 10" key="1">
    <citation type="journal article" date="2015" name="Nature">
        <title>rRNA introns, odd ribosomes, and small enigmatic genomes across a large radiation of phyla.</title>
        <authorList>
            <person name="Brown C.T."/>
            <person name="Hug L.A."/>
            <person name="Thomas B.C."/>
            <person name="Sharon I."/>
            <person name="Castelle C.J."/>
            <person name="Singh A."/>
            <person name="Wilkins M.J."/>
            <person name="Williams K.H."/>
            <person name="Banfield J.F."/>
        </authorList>
    </citation>
    <scope>NUCLEOTIDE SEQUENCE [LARGE SCALE GENOMIC DNA]</scope>
</reference>
<dbReference type="PATRIC" id="fig|1619100.3.peg.593"/>
<dbReference type="NCBIfam" id="TIGR01029">
    <property type="entry name" value="rpsG_bact"/>
    <property type="match status" value="1"/>
</dbReference>
<dbReference type="InterPro" id="IPR005717">
    <property type="entry name" value="Ribosomal_uS7_bac/org-type"/>
</dbReference>
<dbReference type="InterPro" id="IPR000235">
    <property type="entry name" value="Ribosomal_uS7"/>
</dbReference>
<dbReference type="PANTHER" id="PTHR11205">
    <property type="entry name" value="RIBOSOMAL PROTEIN S7"/>
    <property type="match status" value="1"/>
</dbReference>
<evidence type="ECO:0000256" key="2">
    <source>
        <dbReference type="ARBA" id="ARBA00022730"/>
    </source>
</evidence>
<comment type="function">
    <text evidence="6">One of the primary rRNA binding proteins, it binds directly to 16S rRNA where it nucleates assembly of the head domain of the 30S subunit. Is located at the subunit interface close to the decoding center, probably blocks exit of the E-site tRNA.</text>
</comment>
<protein>
    <recommendedName>
        <fullName evidence="6">Small ribosomal subunit protein uS7</fullName>
    </recommendedName>
</protein>
<comment type="subunit">
    <text evidence="6">Part of the 30S ribosomal subunit. Contacts proteins S9 and S11.</text>
</comment>
<dbReference type="GO" id="GO:0006412">
    <property type="term" value="P:translation"/>
    <property type="evidence" value="ECO:0007669"/>
    <property type="project" value="UniProtKB-UniRule"/>
</dbReference>
<accession>A0A0G0MN70</accession>
<keyword evidence="6" id="KW-0820">tRNA-binding</keyword>
<dbReference type="Pfam" id="PF00177">
    <property type="entry name" value="Ribosomal_S7"/>
    <property type="match status" value="1"/>
</dbReference>
<dbReference type="GO" id="GO:0003735">
    <property type="term" value="F:structural constituent of ribosome"/>
    <property type="evidence" value="ECO:0007669"/>
    <property type="project" value="InterPro"/>
</dbReference>
<dbReference type="STRING" id="1619100.UT34_C0002G0046"/>
<comment type="caution">
    <text evidence="9">The sequence shown here is derived from an EMBL/GenBank/DDBJ whole genome shotgun (WGS) entry which is preliminary data.</text>
</comment>
<comment type="similarity">
    <text evidence="1 6 7">Belongs to the universal ribosomal protein uS7 family.</text>
</comment>
<dbReference type="InterPro" id="IPR023798">
    <property type="entry name" value="Ribosomal_uS7_dom"/>
</dbReference>
<evidence type="ECO:0000256" key="5">
    <source>
        <dbReference type="ARBA" id="ARBA00023274"/>
    </source>
</evidence>
<gene>
    <name evidence="6" type="primary">rpsG</name>
    <name evidence="9" type="ORF">UT34_C0002G0046</name>
</gene>
<dbReference type="PROSITE" id="PS00052">
    <property type="entry name" value="RIBOSOMAL_S7"/>
    <property type="match status" value="1"/>
</dbReference>
<dbReference type="PIRSF" id="PIRSF002122">
    <property type="entry name" value="RPS7p_RPS7a_RPS5e_RPS7o"/>
    <property type="match status" value="1"/>
</dbReference>
<dbReference type="EMBL" id="LBWK01000002">
    <property type="protein sequence ID" value="KKR05539.1"/>
    <property type="molecule type" value="Genomic_DNA"/>
</dbReference>
<feature type="domain" description="Small ribosomal subunit protein uS7" evidence="8">
    <location>
        <begin position="2"/>
        <end position="148"/>
    </location>
</feature>
<dbReference type="Gene3D" id="1.10.455.10">
    <property type="entry name" value="Ribosomal protein S7 domain"/>
    <property type="match status" value="1"/>
</dbReference>
<dbReference type="SUPFAM" id="SSF47973">
    <property type="entry name" value="Ribosomal protein S7"/>
    <property type="match status" value="1"/>
</dbReference>
<dbReference type="Proteomes" id="UP000034799">
    <property type="component" value="Unassembled WGS sequence"/>
</dbReference>
<evidence type="ECO:0000256" key="3">
    <source>
        <dbReference type="ARBA" id="ARBA00022884"/>
    </source>
</evidence>
<organism evidence="9 10">
    <name type="scientific">candidate division WS6 bacterium GW2011_GWF2_39_15</name>
    <dbReference type="NCBI Taxonomy" id="1619100"/>
    <lineage>
        <taxon>Bacteria</taxon>
        <taxon>Candidatus Dojkabacteria</taxon>
    </lineage>
</organism>
<evidence type="ECO:0000313" key="9">
    <source>
        <dbReference type="EMBL" id="KKR05539.1"/>
    </source>
</evidence>